<dbReference type="Pfam" id="PF00583">
    <property type="entry name" value="Acetyltransf_1"/>
    <property type="match status" value="1"/>
</dbReference>
<keyword evidence="2" id="KW-0808">Transferase</keyword>
<feature type="domain" description="N-acetyltransferase" evidence="1">
    <location>
        <begin position="163"/>
        <end position="303"/>
    </location>
</feature>
<dbReference type="Pfam" id="PF13312">
    <property type="entry name" value="DUF4081"/>
    <property type="match status" value="1"/>
</dbReference>
<dbReference type="InterPro" id="IPR016794">
    <property type="entry name" value="UCP21603_acetyltransf"/>
</dbReference>
<reference evidence="2 3" key="1">
    <citation type="submission" date="2019-09" db="EMBL/GenBank/DDBJ databases">
        <title>Arthrobacter zafarii sp. nov., a moderately thermotolerant and halotolerant actinobacterium isolated from Cholistan desert soil of Pakistan.</title>
        <authorList>
            <person name="Amin A."/>
            <person name="Ahmed I."/>
            <person name="Khalid N."/>
            <person name="Schumann P."/>
            <person name="Busse H.J."/>
            <person name="Khan I.U."/>
            <person name="Li S."/>
            <person name="Li W.J."/>
        </authorList>
    </citation>
    <scope>NUCLEOTIDE SEQUENCE [LARGE SCALE GENOMIC DNA]</scope>
    <source>
        <strain evidence="2 3">NCCP-1664</strain>
    </source>
</reference>
<dbReference type="AlphaFoldDB" id="A0A5A7NNV5"/>
<comment type="caution">
    <text evidence="2">The sequence shown here is derived from an EMBL/GenBank/DDBJ whole genome shotgun (WGS) entry which is preliminary data.</text>
</comment>
<dbReference type="InterPro" id="IPR000182">
    <property type="entry name" value="GNAT_dom"/>
</dbReference>
<keyword evidence="3" id="KW-1185">Reference proteome</keyword>
<dbReference type="InterPro" id="IPR025289">
    <property type="entry name" value="DUF4081"/>
</dbReference>
<proteinExistence type="predicted"/>
<dbReference type="GO" id="GO:0016747">
    <property type="term" value="F:acyltransferase activity, transferring groups other than amino-acyl groups"/>
    <property type="evidence" value="ECO:0007669"/>
    <property type="project" value="InterPro"/>
</dbReference>
<name>A0A5A7NNV5_9MICC</name>
<dbReference type="Proteomes" id="UP000325307">
    <property type="component" value="Unassembled WGS sequence"/>
</dbReference>
<dbReference type="SUPFAM" id="SSF55729">
    <property type="entry name" value="Acyl-CoA N-acyltransferases (Nat)"/>
    <property type="match status" value="1"/>
</dbReference>
<evidence type="ECO:0000259" key="1">
    <source>
        <dbReference type="PROSITE" id="PS51186"/>
    </source>
</evidence>
<sequence>MARILSKVAPWLPSASRGRRDGGERLSATVRVLADEDTQALRALVARDPVANVFLDAQLDCTGTAAPTGSGGMVVGRFDGERLESACWVGANLVPVQASAGAAAEIAAALLPLGRSYSSIFGPAEAVLALWERLREGGQRAFDVRSSQPLMVLDRAPDIPPAPGLRLSTEADYDAVLPACSAMFEEELGYSPLTGGGSYYRARVRSLIRQGHSFVDLDETGQVLFKAELGTVSPRATQIQGVWVAPAHRGRGLAAPYMAAVAGRALAVAPVTSLYVNDYNAPALATYRRVGFRQTGEFATVLF</sequence>
<dbReference type="PROSITE" id="PS51186">
    <property type="entry name" value="GNAT"/>
    <property type="match status" value="1"/>
</dbReference>
<accession>A0A5A7NNV5</accession>
<organism evidence="2 3">
    <name type="scientific">Zafaria cholistanensis</name>
    <dbReference type="NCBI Taxonomy" id="1682741"/>
    <lineage>
        <taxon>Bacteria</taxon>
        <taxon>Bacillati</taxon>
        <taxon>Actinomycetota</taxon>
        <taxon>Actinomycetes</taxon>
        <taxon>Micrococcales</taxon>
        <taxon>Micrococcaceae</taxon>
        <taxon>Zafaria</taxon>
    </lineage>
</organism>
<dbReference type="Gene3D" id="3.40.630.30">
    <property type="match status" value="1"/>
</dbReference>
<protein>
    <submittedName>
        <fullName evidence="2">N-acetyltransferase GCN5</fullName>
    </submittedName>
</protein>
<dbReference type="RefSeq" id="WP_172627307.1">
    <property type="nucleotide sequence ID" value="NZ_BKDJ01000004.1"/>
</dbReference>
<evidence type="ECO:0000313" key="3">
    <source>
        <dbReference type="Proteomes" id="UP000325307"/>
    </source>
</evidence>
<dbReference type="InterPro" id="IPR016181">
    <property type="entry name" value="Acyl_CoA_acyltransferase"/>
</dbReference>
<dbReference type="EMBL" id="BKDJ01000004">
    <property type="protein sequence ID" value="GER22545.1"/>
    <property type="molecule type" value="Genomic_DNA"/>
</dbReference>
<gene>
    <name evidence="2" type="ORF">NCCP1664_10420</name>
</gene>
<dbReference type="PIRSF" id="PIRSF021603">
    <property type="entry name" value="UCP21603_acetyltransf"/>
    <property type="match status" value="1"/>
</dbReference>
<evidence type="ECO:0000313" key="2">
    <source>
        <dbReference type="EMBL" id="GER22545.1"/>
    </source>
</evidence>